<dbReference type="Proteomes" id="UP001460270">
    <property type="component" value="Unassembled WGS sequence"/>
</dbReference>
<dbReference type="AlphaFoldDB" id="A0AAW0MYH7"/>
<organism evidence="4 5">
    <name type="scientific">Mugilogobius chulae</name>
    <name type="common">yellowstripe goby</name>
    <dbReference type="NCBI Taxonomy" id="88201"/>
    <lineage>
        <taxon>Eukaryota</taxon>
        <taxon>Metazoa</taxon>
        <taxon>Chordata</taxon>
        <taxon>Craniata</taxon>
        <taxon>Vertebrata</taxon>
        <taxon>Euteleostomi</taxon>
        <taxon>Actinopterygii</taxon>
        <taxon>Neopterygii</taxon>
        <taxon>Teleostei</taxon>
        <taxon>Neoteleostei</taxon>
        <taxon>Acanthomorphata</taxon>
        <taxon>Gobiaria</taxon>
        <taxon>Gobiiformes</taxon>
        <taxon>Gobioidei</taxon>
        <taxon>Gobiidae</taxon>
        <taxon>Gobionellinae</taxon>
        <taxon>Mugilogobius</taxon>
    </lineage>
</organism>
<evidence type="ECO:0000313" key="4">
    <source>
        <dbReference type="EMBL" id="KAK7882197.1"/>
    </source>
</evidence>
<dbReference type="EMBL" id="JBBPFD010000021">
    <property type="protein sequence ID" value="KAK7882197.1"/>
    <property type="molecule type" value="Genomic_DNA"/>
</dbReference>
<feature type="domain" description="DDE Tnp4" evidence="3">
    <location>
        <begin position="15"/>
        <end position="98"/>
    </location>
</feature>
<gene>
    <name evidence="4" type="ORF">WMY93_028371</name>
</gene>
<reference evidence="5" key="1">
    <citation type="submission" date="2024-04" db="EMBL/GenBank/DDBJ databases">
        <title>Salinicola lusitanus LLJ914,a marine bacterium isolated from the Okinawa Trough.</title>
        <authorList>
            <person name="Li J."/>
        </authorList>
    </citation>
    <scope>NUCLEOTIDE SEQUENCE [LARGE SCALE GENOMIC DNA]</scope>
</reference>
<dbReference type="InterPro" id="IPR027806">
    <property type="entry name" value="HARBI1_dom"/>
</dbReference>
<evidence type="ECO:0000256" key="2">
    <source>
        <dbReference type="ARBA" id="ARBA00022723"/>
    </source>
</evidence>
<keyword evidence="5" id="KW-1185">Reference proteome</keyword>
<keyword evidence="2" id="KW-0479">Metal-binding</keyword>
<sequence length="160" mass="17743">MLRVSPFYNTWMQKMGDYKLLGDSAYISNNFPFVVTPKHDNGALSEDDLRRNAISRGRVVVEQVFGRLKCKWCRLRELQNSRVDVVVKIIVAACVLHNMCIVVVCTDAADPKLSESEDSPASKLEDGDKTPSVDGVCVWMTSGRLTITPFAVPTTGKSMS</sequence>
<proteinExistence type="predicted"/>
<dbReference type="GO" id="GO:0046872">
    <property type="term" value="F:metal ion binding"/>
    <property type="evidence" value="ECO:0007669"/>
    <property type="project" value="UniProtKB-KW"/>
</dbReference>
<name>A0AAW0MYH7_9GOBI</name>
<dbReference type="Pfam" id="PF13359">
    <property type="entry name" value="DDE_Tnp_4"/>
    <property type="match status" value="1"/>
</dbReference>
<evidence type="ECO:0000256" key="1">
    <source>
        <dbReference type="ARBA" id="ARBA00001968"/>
    </source>
</evidence>
<comment type="cofactor">
    <cofactor evidence="1">
        <name>a divalent metal cation</name>
        <dbReference type="ChEBI" id="CHEBI:60240"/>
    </cofactor>
</comment>
<accession>A0AAW0MYH7</accession>
<evidence type="ECO:0000313" key="5">
    <source>
        <dbReference type="Proteomes" id="UP001460270"/>
    </source>
</evidence>
<comment type="caution">
    <text evidence="4">The sequence shown here is derived from an EMBL/GenBank/DDBJ whole genome shotgun (WGS) entry which is preliminary data.</text>
</comment>
<protein>
    <recommendedName>
        <fullName evidence="3">DDE Tnp4 domain-containing protein</fullName>
    </recommendedName>
</protein>
<evidence type="ECO:0000259" key="3">
    <source>
        <dbReference type="Pfam" id="PF13359"/>
    </source>
</evidence>